<dbReference type="EMBL" id="PUJX01000059">
    <property type="protein sequence ID" value="TDB42553.1"/>
    <property type="molecule type" value="Genomic_DNA"/>
</dbReference>
<sequence length="257" mass="28815">MYVFTHAKVGIKEMNPVMLDSLKSLFSFYGLFMLLAPVVIGGGLLMFFMQSVTMDMAGYVVLQPVILSVYSMMLLTRYKMREPSLGFWRELRNILITILFGPLMTVILIILLWGLHSYISSAYASDIIPDAMTMGVSTSLKASPISTNGVLGIFPVYFNMFSLAAFSTFLGMPMLLMFLPAIVRCNAPLFKNIGVILKAISRNFGIMIVVSILTIFLLSVWSYFSLRYEWVILTSTVFIAFLSGVLYRITVLALPHQ</sequence>
<organism evidence="2 3">
    <name type="scientific">Photorhabdus luminescens subsp. mexicana</name>
    <dbReference type="NCBI Taxonomy" id="2100167"/>
    <lineage>
        <taxon>Bacteria</taxon>
        <taxon>Pseudomonadati</taxon>
        <taxon>Pseudomonadota</taxon>
        <taxon>Gammaproteobacteria</taxon>
        <taxon>Enterobacterales</taxon>
        <taxon>Morganellaceae</taxon>
        <taxon>Photorhabdus</taxon>
    </lineage>
</organism>
<keyword evidence="1" id="KW-1133">Transmembrane helix</keyword>
<protein>
    <submittedName>
        <fullName evidence="2">Uncharacterized protein</fullName>
    </submittedName>
</protein>
<dbReference type="AlphaFoldDB" id="A0A4R4IPK7"/>
<feature type="transmembrane region" description="Helical" evidence="1">
    <location>
        <begin position="204"/>
        <end position="224"/>
    </location>
</feature>
<keyword evidence="1" id="KW-0472">Membrane</keyword>
<feature type="transmembrane region" description="Helical" evidence="1">
    <location>
        <begin position="230"/>
        <end position="254"/>
    </location>
</feature>
<feature type="transmembrane region" description="Helical" evidence="1">
    <location>
        <begin position="95"/>
        <end position="115"/>
    </location>
</feature>
<keyword evidence="1" id="KW-0812">Transmembrane</keyword>
<evidence type="ECO:0000256" key="1">
    <source>
        <dbReference type="SAM" id="Phobius"/>
    </source>
</evidence>
<name>A0A4R4IPK7_PHOLU</name>
<evidence type="ECO:0000313" key="2">
    <source>
        <dbReference type="EMBL" id="TDB42553.1"/>
    </source>
</evidence>
<proteinExistence type="predicted"/>
<comment type="caution">
    <text evidence="2">The sequence shown here is derived from an EMBL/GenBank/DDBJ whole genome shotgun (WGS) entry which is preliminary data.</text>
</comment>
<feature type="transmembrane region" description="Helical" evidence="1">
    <location>
        <begin position="28"/>
        <end position="50"/>
    </location>
</feature>
<reference evidence="2 3" key="1">
    <citation type="journal article" date="2019" name="Int. J. Syst. Evol. Microbiol.">
        <title>Photorhabdus khanii subsp. guanajuatensis subsp. nov., isolated from Heterorhabditis atacamensis, and Photorhabdus luminescens subsp. mexicana subsp. nov., isolated from Heterorhabditis mexicana entomopathogenic nematodes.</title>
        <authorList>
            <person name="Machado R.A.R."/>
            <person name="Bruno P."/>
            <person name="Arce C.C.M."/>
            <person name="Liechti N."/>
            <person name="Kohler A."/>
            <person name="Bernal J."/>
            <person name="Bruggmann R."/>
            <person name="Turlings T.C.J."/>
        </authorList>
    </citation>
    <scope>NUCLEOTIDE SEQUENCE [LARGE SCALE GENOMIC DNA]</scope>
    <source>
        <strain evidence="2 3">MEX47-22</strain>
    </source>
</reference>
<gene>
    <name evidence="2" type="ORF">C5468_24960</name>
</gene>
<feature type="transmembrane region" description="Helical" evidence="1">
    <location>
        <begin position="156"/>
        <end position="183"/>
    </location>
</feature>
<dbReference type="Proteomes" id="UP000295550">
    <property type="component" value="Unassembled WGS sequence"/>
</dbReference>
<accession>A0A4R4IPK7</accession>
<feature type="transmembrane region" description="Helical" evidence="1">
    <location>
        <begin position="56"/>
        <end position="75"/>
    </location>
</feature>
<evidence type="ECO:0000313" key="3">
    <source>
        <dbReference type="Proteomes" id="UP000295550"/>
    </source>
</evidence>